<dbReference type="EC" id="3.5.2.6" evidence="5"/>
<dbReference type="EMBL" id="BNJG01000004">
    <property type="protein sequence ID" value="GHO60211.1"/>
    <property type="molecule type" value="Genomic_DNA"/>
</dbReference>
<evidence type="ECO:0000256" key="2">
    <source>
        <dbReference type="ARBA" id="ARBA00007840"/>
    </source>
</evidence>
<gene>
    <name evidence="7" type="ORF">KSB_86860</name>
</gene>
<feature type="domain" description="Beta-lactamase-related" evidence="6">
    <location>
        <begin position="12"/>
        <end position="335"/>
    </location>
</feature>
<dbReference type="Proteomes" id="UP000654345">
    <property type="component" value="Unassembled WGS sequence"/>
</dbReference>
<comment type="similarity">
    <text evidence="2 5">Belongs to the class-C beta-lactamase family.</text>
</comment>
<dbReference type="InterPro" id="IPR001466">
    <property type="entry name" value="Beta-lactam-related"/>
</dbReference>
<dbReference type="RefSeq" id="WP_201376373.1">
    <property type="nucleotide sequence ID" value="NZ_BNJG01000004.1"/>
</dbReference>
<keyword evidence="3 5" id="KW-0378">Hydrolase</keyword>
<dbReference type="Gene3D" id="3.40.710.10">
    <property type="entry name" value="DD-peptidase/beta-lactamase superfamily"/>
    <property type="match status" value="1"/>
</dbReference>
<keyword evidence="4 5" id="KW-0046">Antibiotic resistance</keyword>
<dbReference type="PANTHER" id="PTHR46825:SF9">
    <property type="entry name" value="BETA-LACTAMASE-RELATED DOMAIN-CONTAINING PROTEIN"/>
    <property type="match status" value="1"/>
</dbReference>
<evidence type="ECO:0000256" key="3">
    <source>
        <dbReference type="ARBA" id="ARBA00022801"/>
    </source>
</evidence>
<reference evidence="7 8" key="1">
    <citation type="journal article" date="2021" name="Int. J. Syst. Evol. Microbiol.">
        <title>Reticulibacter mediterranei gen. nov., sp. nov., within the new family Reticulibacteraceae fam. nov., and Ktedonospora formicarum gen. nov., sp. nov., Ktedonobacter robiniae sp. nov., Dictyobacter formicarum sp. nov. and Dictyobacter arantiisoli sp. nov., belonging to the class Ktedonobacteria.</title>
        <authorList>
            <person name="Yabe S."/>
            <person name="Zheng Y."/>
            <person name="Wang C.M."/>
            <person name="Sakai Y."/>
            <person name="Abe K."/>
            <person name="Yokota A."/>
            <person name="Donadio S."/>
            <person name="Cavaletti L."/>
            <person name="Monciardini P."/>
        </authorList>
    </citation>
    <scope>NUCLEOTIDE SEQUENCE [LARGE SCALE GENOMIC DNA]</scope>
    <source>
        <strain evidence="7 8">SOSP1-30</strain>
    </source>
</reference>
<keyword evidence="8" id="KW-1185">Reference proteome</keyword>
<comment type="catalytic activity">
    <reaction evidence="1 5">
        <text>a beta-lactam + H2O = a substituted beta-amino acid</text>
        <dbReference type="Rhea" id="RHEA:20401"/>
        <dbReference type="ChEBI" id="CHEBI:15377"/>
        <dbReference type="ChEBI" id="CHEBI:35627"/>
        <dbReference type="ChEBI" id="CHEBI:140347"/>
        <dbReference type="EC" id="3.5.2.6"/>
    </reaction>
</comment>
<protein>
    <recommendedName>
        <fullName evidence="5">Beta-lactamase</fullName>
        <ecNumber evidence="5">3.5.2.6</ecNumber>
    </recommendedName>
</protein>
<dbReference type="InterPro" id="IPR050491">
    <property type="entry name" value="AmpC-like"/>
</dbReference>
<organism evidence="7 8">
    <name type="scientific">Ktedonobacter robiniae</name>
    <dbReference type="NCBI Taxonomy" id="2778365"/>
    <lineage>
        <taxon>Bacteria</taxon>
        <taxon>Bacillati</taxon>
        <taxon>Chloroflexota</taxon>
        <taxon>Ktedonobacteria</taxon>
        <taxon>Ktedonobacterales</taxon>
        <taxon>Ktedonobacteraceae</taxon>
        <taxon>Ktedonobacter</taxon>
    </lineage>
</organism>
<name>A0ABQ3V5J8_9CHLR</name>
<accession>A0ABQ3V5J8</accession>
<dbReference type="SUPFAM" id="SSF56601">
    <property type="entry name" value="beta-lactamase/transpeptidase-like"/>
    <property type="match status" value="1"/>
</dbReference>
<evidence type="ECO:0000259" key="6">
    <source>
        <dbReference type="Pfam" id="PF00144"/>
    </source>
</evidence>
<evidence type="ECO:0000256" key="1">
    <source>
        <dbReference type="ARBA" id="ARBA00001526"/>
    </source>
</evidence>
<proteinExistence type="inferred from homology"/>
<dbReference type="Pfam" id="PF00144">
    <property type="entry name" value="Beta-lactamase"/>
    <property type="match status" value="1"/>
</dbReference>
<sequence length="540" mass="60108">MVNLAPAYAALDHFLEEKIQQANIPGMVVALTDREHLLRVFTYGFADIATRAPVTPDTLFEIGSISKSFTSMLLLQLQAEGRLDLHAPVTRYLPWFQVQSTYEPITVHHLLSHTAGITSGVDFAPSSRYSTWALRETTAASAPGTHYHYSNVAYQALGYLLEELLHQPYAQILQERLLTPLGMHATEPVFTHETRKRLAVGYEYFYDDRPNLTASALAPATWLECGAGDGSIAATAADLAIYLRLLLNKGQGSQVLSEANYHLMTQRLIQMEKGAFYGYGLFTSERDGSRAIGHHGEMVGYRSILLADPELGLGTIIFVNGPANPFGIANFALKLLRAASLGETLPEPPALSTALPIEHVAEYTGTYRCGDNDKVLVITHEKGQLRLEYQGEGILLARLNASPDVFYTDHPAFALYPLRFVRDKGKIIELYHGSDWYVSEQAMASTTFTPPPHWETYVGHYRSYNPWLSNFRIVLRKGALIFIYPSGEEKKLTALDNASSSFRIGEEEYEPECIHFDTVVSQRALRASIAGGDYFRTFTP</sequence>
<dbReference type="InterPro" id="IPR012338">
    <property type="entry name" value="Beta-lactam/transpept-like"/>
</dbReference>
<dbReference type="InterPro" id="IPR001586">
    <property type="entry name" value="Beta-lactam_class-C_AS"/>
</dbReference>
<evidence type="ECO:0000313" key="7">
    <source>
        <dbReference type="EMBL" id="GHO60211.1"/>
    </source>
</evidence>
<dbReference type="PANTHER" id="PTHR46825">
    <property type="entry name" value="D-ALANYL-D-ALANINE-CARBOXYPEPTIDASE/ENDOPEPTIDASE AMPH"/>
    <property type="match status" value="1"/>
</dbReference>
<comment type="caution">
    <text evidence="7">The sequence shown here is derived from an EMBL/GenBank/DDBJ whole genome shotgun (WGS) entry which is preliminary data.</text>
</comment>
<evidence type="ECO:0000313" key="8">
    <source>
        <dbReference type="Proteomes" id="UP000654345"/>
    </source>
</evidence>
<evidence type="ECO:0000256" key="5">
    <source>
        <dbReference type="RuleBase" id="RU361140"/>
    </source>
</evidence>
<evidence type="ECO:0000256" key="4">
    <source>
        <dbReference type="ARBA" id="ARBA00023251"/>
    </source>
</evidence>
<dbReference type="PROSITE" id="PS00336">
    <property type="entry name" value="BETA_LACTAMASE_C"/>
    <property type="match status" value="1"/>
</dbReference>